<dbReference type="PANTHER" id="PTHR46889">
    <property type="entry name" value="TRANSPOSASE INSF FOR INSERTION SEQUENCE IS3B-RELATED"/>
    <property type="match status" value="1"/>
</dbReference>
<gene>
    <name evidence="4" type="ORF">E1288_45850</name>
</gene>
<dbReference type="PROSITE" id="PS50994">
    <property type="entry name" value="INTEGRASE"/>
    <property type="match status" value="1"/>
</dbReference>
<dbReference type="NCBIfam" id="NF033516">
    <property type="entry name" value="transpos_IS3"/>
    <property type="match status" value="1"/>
</dbReference>
<feature type="region of interest" description="Disordered" evidence="2">
    <location>
        <begin position="266"/>
        <end position="331"/>
    </location>
</feature>
<dbReference type="SUPFAM" id="SSF53098">
    <property type="entry name" value="Ribonuclease H-like"/>
    <property type="match status" value="1"/>
</dbReference>
<comment type="caution">
    <text evidence="4">The sequence shown here is derived from an EMBL/GenBank/DDBJ whole genome shotgun (WGS) entry which is preliminary data.</text>
</comment>
<evidence type="ECO:0000259" key="3">
    <source>
        <dbReference type="PROSITE" id="PS50994"/>
    </source>
</evidence>
<dbReference type="AlphaFoldDB" id="A0A4R4XP08"/>
<feature type="compositionally biased region" description="Polar residues" evidence="2">
    <location>
        <begin position="285"/>
        <end position="296"/>
    </location>
</feature>
<dbReference type="Pfam" id="PF13333">
    <property type="entry name" value="rve_2"/>
    <property type="match status" value="1"/>
</dbReference>
<dbReference type="PANTHER" id="PTHR46889:SF4">
    <property type="entry name" value="TRANSPOSASE INSO FOR INSERTION SEQUENCE ELEMENT IS911B-RELATED"/>
    <property type="match status" value="1"/>
</dbReference>
<name>A0A4R4XP08_9PSEU</name>
<feature type="compositionally biased region" description="Basic and acidic residues" evidence="2">
    <location>
        <begin position="298"/>
        <end position="309"/>
    </location>
</feature>
<dbReference type="InterPro" id="IPR012337">
    <property type="entry name" value="RNaseH-like_sf"/>
</dbReference>
<dbReference type="InterPro" id="IPR036397">
    <property type="entry name" value="RNaseH_sf"/>
</dbReference>
<dbReference type="InterPro" id="IPR001584">
    <property type="entry name" value="Integrase_cat-core"/>
</dbReference>
<feature type="region of interest" description="Disordered" evidence="2">
    <location>
        <begin position="1"/>
        <end position="24"/>
    </location>
</feature>
<dbReference type="InterPro" id="IPR025948">
    <property type="entry name" value="HTH-like_dom"/>
</dbReference>
<feature type="domain" description="Integrase catalytic" evidence="3">
    <location>
        <begin position="106"/>
        <end position="272"/>
    </location>
</feature>
<evidence type="ECO:0000256" key="1">
    <source>
        <dbReference type="ARBA" id="ARBA00002286"/>
    </source>
</evidence>
<dbReference type="Gene3D" id="3.30.420.10">
    <property type="entry name" value="Ribonuclease H-like superfamily/Ribonuclease H"/>
    <property type="match status" value="1"/>
</dbReference>
<comment type="function">
    <text evidence="1">Involved in the transposition of the insertion sequence.</text>
</comment>
<evidence type="ECO:0000313" key="4">
    <source>
        <dbReference type="EMBL" id="TDD33058.1"/>
    </source>
</evidence>
<dbReference type="OrthoDB" id="3254719at2"/>
<sequence length="331" mass="36932">MSFIDDHDFSVGRAESPSRRQREDAELLERIEKIRSSHEFAATDGSPRVWLQLRRQGVRCSRKRVERIMRANGLVGAHLRKGWKTGSTRQNPAHTAAPDLVERDFTAAAPNRLWVADLTRLLTGEGVLWLASVRDAFSNRIVGWATAARADTELVLTTLEYRLWSRDVRSGALIHHSDKGCQYTALRFTQRLADAGVAPSTGSVGDSFDNALAENLWSTIKIELLYWPGTTFATRAEADAAIFRYIDGWYNPRRIQAGLGGLSPDEYEEAYNTHPRDQHDAGSIPLTQSEPDNQASDKAGKGHQRELQHDLGQLLHQPTLATDGPHRPGHA</sequence>
<dbReference type="GO" id="GO:0015074">
    <property type="term" value="P:DNA integration"/>
    <property type="evidence" value="ECO:0007669"/>
    <property type="project" value="InterPro"/>
</dbReference>
<dbReference type="Pfam" id="PF13276">
    <property type="entry name" value="HTH_21"/>
    <property type="match status" value="1"/>
</dbReference>
<protein>
    <submittedName>
        <fullName evidence="4">IS3 family transposase</fullName>
    </submittedName>
</protein>
<dbReference type="EMBL" id="SMKW01000177">
    <property type="protein sequence ID" value="TDD33058.1"/>
    <property type="molecule type" value="Genomic_DNA"/>
</dbReference>
<dbReference type="GO" id="GO:0003676">
    <property type="term" value="F:nucleic acid binding"/>
    <property type="evidence" value="ECO:0007669"/>
    <property type="project" value="InterPro"/>
</dbReference>
<dbReference type="Pfam" id="PF00665">
    <property type="entry name" value="rve"/>
    <property type="match status" value="1"/>
</dbReference>
<evidence type="ECO:0000256" key="2">
    <source>
        <dbReference type="SAM" id="MobiDB-lite"/>
    </source>
</evidence>
<accession>A0A4R4XP08</accession>
<proteinExistence type="predicted"/>
<dbReference type="RefSeq" id="WP_132495581.1">
    <property type="nucleotide sequence ID" value="NZ_SMKW01000177.1"/>
</dbReference>
<organism evidence="4 5">
    <name type="scientific">Saccharopolyspora elongata</name>
    <dbReference type="NCBI Taxonomy" id="2530387"/>
    <lineage>
        <taxon>Bacteria</taxon>
        <taxon>Bacillati</taxon>
        <taxon>Actinomycetota</taxon>
        <taxon>Actinomycetes</taxon>
        <taxon>Pseudonocardiales</taxon>
        <taxon>Pseudonocardiaceae</taxon>
        <taxon>Saccharopolyspora</taxon>
    </lineage>
</organism>
<keyword evidence="5" id="KW-1185">Reference proteome</keyword>
<dbReference type="Proteomes" id="UP000294947">
    <property type="component" value="Unassembled WGS sequence"/>
</dbReference>
<evidence type="ECO:0000313" key="5">
    <source>
        <dbReference type="Proteomes" id="UP000294947"/>
    </source>
</evidence>
<reference evidence="4 5" key="1">
    <citation type="submission" date="2019-03" db="EMBL/GenBank/DDBJ databases">
        <title>Draft genome sequences of novel Actinobacteria.</title>
        <authorList>
            <person name="Sahin N."/>
            <person name="Ay H."/>
            <person name="Saygin H."/>
        </authorList>
    </citation>
    <scope>NUCLEOTIDE SEQUENCE [LARGE SCALE GENOMIC DNA]</scope>
    <source>
        <strain evidence="4 5">7K502</strain>
    </source>
</reference>
<dbReference type="InterPro" id="IPR048020">
    <property type="entry name" value="Transpos_IS3"/>
</dbReference>
<dbReference type="InterPro" id="IPR050900">
    <property type="entry name" value="Transposase_IS3/IS150/IS904"/>
</dbReference>